<dbReference type="HAMAP" id="MF_01966">
    <property type="entry name" value="NADHX_epimerase"/>
    <property type="match status" value="1"/>
</dbReference>
<dbReference type="EC" id="5.1.99.6" evidence="19"/>
<feature type="binding site" evidence="17">
    <location>
        <position position="419"/>
    </location>
    <ligand>
        <name>AMP</name>
        <dbReference type="ChEBI" id="CHEBI:456215"/>
    </ligand>
</feature>
<evidence type="ECO:0000256" key="1">
    <source>
        <dbReference type="ARBA" id="ARBA00000013"/>
    </source>
</evidence>
<evidence type="ECO:0000256" key="4">
    <source>
        <dbReference type="ARBA" id="ARBA00009524"/>
    </source>
</evidence>
<evidence type="ECO:0000256" key="19">
    <source>
        <dbReference type="PIRNR" id="PIRNR017184"/>
    </source>
</evidence>
<evidence type="ECO:0000256" key="11">
    <source>
        <dbReference type="ARBA" id="ARBA00023235"/>
    </source>
</evidence>
<evidence type="ECO:0000256" key="2">
    <source>
        <dbReference type="ARBA" id="ARBA00000909"/>
    </source>
</evidence>
<dbReference type="InterPro" id="IPR036652">
    <property type="entry name" value="YjeF_N_dom_sf"/>
</dbReference>
<comment type="caution">
    <text evidence="18">Lacks conserved residue(s) required for the propagation of feature annotation.</text>
</comment>
<comment type="cofactor">
    <cofactor evidence="18 19">
        <name>K(+)</name>
        <dbReference type="ChEBI" id="CHEBI:29103"/>
    </cofactor>
    <text evidence="18 19">Binds 1 potassium ion per subunit.</text>
</comment>
<keyword evidence="7 17" id="KW-0067">ATP-binding</keyword>
<evidence type="ECO:0000259" key="20">
    <source>
        <dbReference type="PROSITE" id="PS50206"/>
    </source>
</evidence>
<dbReference type="SUPFAM" id="SSF64153">
    <property type="entry name" value="YjeF N-terminal domain-like"/>
    <property type="match status" value="1"/>
</dbReference>
<comment type="caution">
    <text evidence="23">The sequence shown here is derived from an EMBL/GenBank/DDBJ whole genome shotgun (WGS) entry which is preliminary data.</text>
</comment>
<comment type="similarity">
    <text evidence="4 19">In the C-terminal section; belongs to the NnrD/CARKD family.</text>
</comment>
<dbReference type="PROSITE" id="PS51383">
    <property type="entry name" value="YJEF_C_3"/>
    <property type="match status" value="1"/>
</dbReference>
<comment type="catalytic activity">
    <reaction evidence="1 18 19">
        <text>(6R)-NADHX = (6S)-NADHX</text>
        <dbReference type="Rhea" id="RHEA:32215"/>
        <dbReference type="ChEBI" id="CHEBI:64074"/>
        <dbReference type="ChEBI" id="CHEBI:64075"/>
        <dbReference type="EC" id="5.1.99.6"/>
    </reaction>
</comment>
<accession>A0A4Z1R6M9</accession>
<dbReference type="InterPro" id="IPR000631">
    <property type="entry name" value="CARKD"/>
</dbReference>
<comment type="function">
    <text evidence="17">Catalyzes the dehydration of the S-form of NAD(P)HX at the expense of ADP, which is converted to AMP. Together with NAD(P)HX epimerase, which catalyzes the epimerization of the S- and R-forms, the enzyme allows the repair of both epimers of NAD(P)HX, a damaged form of NAD(P)H that is a result of enzymatic or heat-dependent hydration.</text>
</comment>
<evidence type="ECO:0000256" key="8">
    <source>
        <dbReference type="ARBA" id="ARBA00022857"/>
    </source>
</evidence>
<feature type="binding site" evidence="18">
    <location>
        <begin position="47"/>
        <end position="51"/>
    </location>
    <ligand>
        <name>(6S)-NADPHX</name>
        <dbReference type="ChEBI" id="CHEBI:64076"/>
    </ligand>
</feature>
<evidence type="ECO:0000256" key="5">
    <source>
        <dbReference type="ARBA" id="ARBA00022723"/>
    </source>
</evidence>
<feature type="binding site" evidence="18">
    <location>
        <position position="110"/>
    </location>
    <ligand>
        <name>K(+)</name>
        <dbReference type="ChEBI" id="CHEBI:29103"/>
    </ligand>
</feature>
<sequence>MLEQAAIEEAGGDGSVLMERAGAAAWRTARRRWPQARRVLVVCGPGNNGGDGYVVARHALQAGCEVRVRHAPQHAPSSVLAQRAAQAFIAAGGVVGVADGALPLCDLVVDAVFGIGLARAPDDGVTALLDAINALAAPVLALDVPSGVDAGSGDVHGAAVRATVTLQFLGAHLGLQTGPALDHAGERLLDTLDVSPAVLAGVRADAQWFAAAALTGWFPPRARDSHKGNAGHVLCVGGDHGKGGAVLLAAEAALRCGAGLVSVATRAMHVGPMLARRPEAMPHVVDDASALQPLLDAATVVALGPGLGTAGWGESLYTSALAGQHALVLDADALNLLACRGDRLPAETILTPHPGEAARLLGCDVACVQRDRHAAVQALVGRYRCCVILKGAGSLVAAPDRMTRLIAAGNPGMAVGGMGDVLTGCVAALRAQGMQPFEAATAGALLHARAGDRAAAGGGERGLLPSDLFPYLREGANP</sequence>
<dbReference type="GO" id="GO:0005524">
    <property type="term" value="F:ATP binding"/>
    <property type="evidence" value="ECO:0007669"/>
    <property type="project" value="UniProtKB-UniRule"/>
</dbReference>
<evidence type="ECO:0000313" key="23">
    <source>
        <dbReference type="EMBL" id="TKS55312.1"/>
    </source>
</evidence>
<feature type="binding site" evidence="18">
    <location>
        <position position="146"/>
    </location>
    <ligand>
        <name>K(+)</name>
        <dbReference type="ChEBI" id="CHEBI:29103"/>
    </ligand>
</feature>
<feature type="binding site" evidence="18">
    <location>
        <begin position="114"/>
        <end position="120"/>
    </location>
    <ligand>
        <name>(6S)-NADPHX</name>
        <dbReference type="ChEBI" id="CHEBI:64076"/>
    </ligand>
</feature>
<comment type="cofactor">
    <cofactor evidence="17">
        <name>Mg(2+)</name>
        <dbReference type="ChEBI" id="CHEBI:18420"/>
    </cofactor>
</comment>
<feature type="binding site" evidence="17">
    <location>
        <position position="353"/>
    </location>
    <ligand>
        <name>(6S)-NADPHX</name>
        <dbReference type="ChEBI" id="CHEBI:64076"/>
    </ligand>
</feature>
<keyword evidence="6 17" id="KW-0547">Nucleotide-binding</keyword>
<dbReference type="NCBIfam" id="TIGR00197">
    <property type="entry name" value="yjeF_nterm"/>
    <property type="match status" value="1"/>
</dbReference>
<comment type="catalytic activity">
    <reaction evidence="2 18 19">
        <text>(6R)-NADPHX = (6S)-NADPHX</text>
        <dbReference type="Rhea" id="RHEA:32227"/>
        <dbReference type="ChEBI" id="CHEBI:64076"/>
        <dbReference type="ChEBI" id="CHEBI:64077"/>
        <dbReference type="EC" id="5.1.99.6"/>
    </reaction>
</comment>
<evidence type="ECO:0000256" key="7">
    <source>
        <dbReference type="ARBA" id="ARBA00022840"/>
    </source>
</evidence>
<dbReference type="Gene3D" id="3.40.50.10260">
    <property type="entry name" value="YjeF N-terminal domain"/>
    <property type="match status" value="1"/>
</dbReference>
<dbReference type="InterPro" id="IPR030677">
    <property type="entry name" value="Nnr"/>
</dbReference>
<evidence type="ECO:0000259" key="21">
    <source>
        <dbReference type="PROSITE" id="PS51383"/>
    </source>
</evidence>
<reference evidence="23 24" key="1">
    <citation type="submission" date="2019-01" db="EMBL/GenBank/DDBJ databases">
        <authorList>
            <person name="Zhang S."/>
        </authorList>
    </citation>
    <scope>NUCLEOTIDE SEQUENCE [LARGE SCALE GENOMIC DNA]</scope>
    <source>
        <strain evidence="23 24">1626</strain>
    </source>
</reference>
<dbReference type="PROSITE" id="PS50206">
    <property type="entry name" value="RHODANESE_3"/>
    <property type="match status" value="1"/>
</dbReference>
<dbReference type="NCBIfam" id="TIGR00196">
    <property type="entry name" value="yjeF_cterm"/>
    <property type="match status" value="1"/>
</dbReference>
<dbReference type="CDD" id="cd01171">
    <property type="entry name" value="YXKO-related"/>
    <property type="match status" value="1"/>
</dbReference>
<feature type="domain" description="YjeF N-terminal" evidence="22">
    <location>
        <begin position="1"/>
        <end position="200"/>
    </location>
</feature>
<dbReference type="Pfam" id="PF03853">
    <property type="entry name" value="YjeF_N"/>
    <property type="match status" value="1"/>
</dbReference>
<comment type="similarity">
    <text evidence="3 19">In the N-terminal section; belongs to the NnrE/AIBP family.</text>
</comment>
<evidence type="ECO:0000256" key="6">
    <source>
        <dbReference type="ARBA" id="ARBA00022741"/>
    </source>
</evidence>
<dbReference type="GO" id="GO:0052856">
    <property type="term" value="F:NAD(P)HX epimerase activity"/>
    <property type="evidence" value="ECO:0007669"/>
    <property type="project" value="UniProtKB-UniRule"/>
</dbReference>
<feature type="binding site" evidence="17">
    <location>
        <position position="420"/>
    </location>
    <ligand>
        <name>(6S)-NADPHX</name>
        <dbReference type="ChEBI" id="CHEBI:64076"/>
    </ligand>
</feature>
<evidence type="ECO:0000256" key="13">
    <source>
        <dbReference type="ARBA" id="ARBA00023268"/>
    </source>
</evidence>
<keyword evidence="10 17" id="KW-0520">NAD</keyword>
<dbReference type="Proteomes" id="UP000298681">
    <property type="component" value="Unassembled WGS sequence"/>
</dbReference>
<dbReference type="PANTHER" id="PTHR12592:SF0">
    <property type="entry name" value="ATP-DEPENDENT (S)-NAD(P)H-HYDRATE DEHYDRATASE"/>
    <property type="match status" value="1"/>
</dbReference>
<keyword evidence="8 17" id="KW-0521">NADP</keyword>
<comment type="catalytic activity">
    <reaction evidence="16 17 19">
        <text>(6S)-NADPHX + ADP = AMP + phosphate + NADPH + H(+)</text>
        <dbReference type="Rhea" id="RHEA:32235"/>
        <dbReference type="ChEBI" id="CHEBI:15378"/>
        <dbReference type="ChEBI" id="CHEBI:43474"/>
        <dbReference type="ChEBI" id="CHEBI:57783"/>
        <dbReference type="ChEBI" id="CHEBI:64076"/>
        <dbReference type="ChEBI" id="CHEBI:456215"/>
        <dbReference type="ChEBI" id="CHEBI:456216"/>
        <dbReference type="EC" id="4.2.1.136"/>
    </reaction>
</comment>
<feature type="binding site" evidence="18">
    <location>
        <position position="48"/>
    </location>
    <ligand>
        <name>K(+)</name>
        <dbReference type="ChEBI" id="CHEBI:29103"/>
    </ligand>
</feature>
<protein>
    <recommendedName>
        <fullName evidence="19">Bifunctional NAD(P)H-hydrate repair enzyme</fullName>
    </recommendedName>
    <alternativeName>
        <fullName evidence="19">Nicotinamide nucleotide repair protein</fullName>
    </alternativeName>
    <domain>
        <recommendedName>
            <fullName evidence="19">ADP-dependent (S)-NAD(P)H-hydrate dehydratase</fullName>
            <ecNumber evidence="19">4.2.1.136</ecNumber>
        </recommendedName>
        <alternativeName>
            <fullName evidence="19">ADP-dependent NAD(P)HX dehydratase</fullName>
        </alternativeName>
    </domain>
    <domain>
        <recommendedName>
            <fullName evidence="19">NAD(P)H-hydrate epimerase</fullName>
            <ecNumber evidence="19">5.1.99.6</ecNumber>
        </recommendedName>
    </domain>
</protein>
<comment type="function">
    <text evidence="18">Catalyzes the epimerization of the S- and R-forms of NAD(P)HX, a damaged form of NAD(P)H that is a result of enzymatic or heat-dependent hydration. This is a prerequisite for the S-specific NAD(P)H-hydrate dehydratase to allow the repair of both epimers of NAD(P)HX.</text>
</comment>
<feature type="binding site" evidence="18">
    <location>
        <position position="143"/>
    </location>
    <ligand>
        <name>(6S)-NADPHX</name>
        <dbReference type="ChEBI" id="CHEBI:64076"/>
    </ligand>
</feature>
<dbReference type="InterPro" id="IPR001763">
    <property type="entry name" value="Rhodanese-like_dom"/>
</dbReference>
<keyword evidence="13" id="KW-0511">Multifunctional enzyme</keyword>
<evidence type="ECO:0000256" key="9">
    <source>
        <dbReference type="ARBA" id="ARBA00022958"/>
    </source>
</evidence>
<dbReference type="GO" id="GO:0052855">
    <property type="term" value="F:ADP-dependent NAD(P)H-hydrate dehydratase activity"/>
    <property type="evidence" value="ECO:0007669"/>
    <property type="project" value="UniProtKB-UniRule"/>
</dbReference>
<evidence type="ECO:0000259" key="22">
    <source>
        <dbReference type="PROSITE" id="PS51385"/>
    </source>
</evidence>
<dbReference type="Pfam" id="PF01256">
    <property type="entry name" value="Carb_kinase"/>
    <property type="match status" value="1"/>
</dbReference>
<dbReference type="GO" id="GO:0110051">
    <property type="term" value="P:metabolite repair"/>
    <property type="evidence" value="ECO:0007669"/>
    <property type="project" value="TreeGrafter"/>
</dbReference>
<proteinExistence type="inferred from homology"/>
<dbReference type="GO" id="GO:0046496">
    <property type="term" value="P:nicotinamide nucleotide metabolic process"/>
    <property type="evidence" value="ECO:0007669"/>
    <property type="project" value="UniProtKB-UniRule"/>
</dbReference>
<dbReference type="Gene3D" id="3.40.1190.20">
    <property type="match status" value="1"/>
</dbReference>
<evidence type="ECO:0000256" key="10">
    <source>
        <dbReference type="ARBA" id="ARBA00023027"/>
    </source>
</evidence>
<evidence type="ECO:0000256" key="15">
    <source>
        <dbReference type="ARBA" id="ARBA00048238"/>
    </source>
</evidence>
<name>A0A4Z1R6M9_9GAMM</name>
<evidence type="ECO:0000256" key="17">
    <source>
        <dbReference type="HAMAP-Rule" id="MF_01965"/>
    </source>
</evidence>
<gene>
    <name evidence="18" type="primary">nnrE</name>
    <name evidence="17" type="synonym">nnrD</name>
    <name evidence="23" type="ORF">E4582_05535</name>
</gene>
<keyword evidence="12 17" id="KW-0456">Lyase</keyword>
<dbReference type="InterPro" id="IPR017953">
    <property type="entry name" value="Carbohydrate_kinase_pred_CS"/>
</dbReference>
<comment type="subunit">
    <text evidence="17">Homotetramer.</text>
</comment>
<dbReference type="InterPro" id="IPR029056">
    <property type="entry name" value="Ribokinase-like"/>
</dbReference>
<comment type="similarity">
    <text evidence="17">Belongs to the NnrD/CARKD family.</text>
</comment>
<organism evidence="23 24">
    <name type="scientific">Luteimonas yindakuii</name>
    <dbReference type="NCBI Taxonomy" id="2565782"/>
    <lineage>
        <taxon>Bacteria</taxon>
        <taxon>Pseudomonadati</taxon>
        <taxon>Pseudomonadota</taxon>
        <taxon>Gammaproteobacteria</taxon>
        <taxon>Lysobacterales</taxon>
        <taxon>Lysobacteraceae</taxon>
        <taxon>Luteimonas</taxon>
    </lineage>
</organism>
<dbReference type="PROSITE" id="PS01050">
    <property type="entry name" value="YJEF_C_2"/>
    <property type="match status" value="1"/>
</dbReference>
<feature type="binding site" evidence="17">
    <location>
        <position position="306"/>
    </location>
    <ligand>
        <name>(6S)-NADPHX</name>
        <dbReference type="ChEBI" id="CHEBI:64076"/>
    </ligand>
</feature>
<comment type="function">
    <text evidence="14 19">Bifunctional enzyme that catalyzes the epimerization of the S- and R-forms of NAD(P)HX and the dehydration of the S-form of NAD(P)HX at the expense of ADP, which is converted to AMP. This allows the repair of both epimers of NAD(P)HX, a damaged form of NAD(P)H that is a result of enzymatic or heat-dependent hydration.</text>
</comment>
<dbReference type="PIRSF" id="PIRSF017184">
    <property type="entry name" value="Nnr"/>
    <property type="match status" value="1"/>
</dbReference>
<dbReference type="EC" id="4.2.1.136" evidence="19"/>
<dbReference type="GO" id="GO:0046872">
    <property type="term" value="F:metal ion binding"/>
    <property type="evidence" value="ECO:0007669"/>
    <property type="project" value="UniProtKB-UniRule"/>
</dbReference>
<feature type="domain" description="Rhodanese" evidence="20">
    <location>
        <begin position="33"/>
        <end position="106"/>
    </location>
</feature>
<feature type="binding site" evidence="17">
    <location>
        <begin position="390"/>
        <end position="394"/>
    </location>
    <ligand>
        <name>AMP</name>
        <dbReference type="ChEBI" id="CHEBI:456215"/>
    </ligand>
</feature>
<evidence type="ECO:0000256" key="3">
    <source>
        <dbReference type="ARBA" id="ARBA00006001"/>
    </source>
</evidence>
<keyword evidence="5 18" id="KW-0479">Metal-binding</keyword>
<comment type="catalytic activity">
    <reaction evidence="15 17 19">
        <text>(6S)-NADHX + ADP = AMP + phosphate + NADH + H(+)</text>
        <dbReference type="Rhea" id="RHEA:32223"/>
        <dbReference type="ChEBI" id="CHEBI:15378"/>
        <dbReference type="ChEBI" id="CHEBI:43474"/>
        <dbReference type="ChEBI" id="CHEBI:57945"/>
        <dbReference type="ChEBI" id="CHEBI:64074"/>
        <dbReference type="ChEBI" id="CHEBI:456215"/>
        <dbReference type="ChEBI" id="CHEBI:456216"/>
        <dbReference type="EC" id="4.2.1.136"/>
    </reaction>
</comment>
<dbReference type="AlphaFoldDB" id="A0A4Z1R6M9"/>
<evidence type="ECO:0000256" key="18">
    <source>
        <dbReference type="HAMAP-Rule" id="MF_01966"/>
    </source>
</evidence>
<dbReference type="HAMAP" id="MF_01965">
    <property type="entry name" value="NADHX_dehydratase"/>
    <property type="match status" value="1"/>
</dbReference>
<evidence type="ECO:0000313" key="24">
    <source>
        <dbReference type="Proteomes" id="UP000298681"/>
    </source>
</evidence>
<dbReference type="InterPro" id="IPR004443">
    <property type="entry name" value="YjeF_N_dom"/>
</dbReference>
<dbReference type="PANTHER" id="PTHR12592">
    <property type="entry name" value="ATP-DEPENDENT (S)-NAD(P)H-HYDRATE DEHYDRATASE FAMILY MEMBER"/>
    <property type="match status" value="1"/>
</dbReference>
<keyword evidence="11 18" id="KW-0413">Isomerase</keyword>
<evidence type="ECO:0000256" key="16">
    <source>
        <dbReference type="ARBA" id="ARBA00049209"/>
    </source>
</evidence>
<feature type="domain" description="YjeF C-terminal" evidence="21">
    <location>
        <begin position="210"/>
        <end position="478"/>
    </location>
</feature>
<dbReference type="PROSITE" id="PS51385">
    <property type="entry name" value="YJEF_N"/>
    <property type="match status" value="1"/>
</dbReference>
<feature type="binding site" evidence="17">
    <location>
        <position position="245"/>
    </location>
    <ligand>
        <name>(6S)-NADPHX</name>
        <dbReference type="ChEBI" id="CHEBI:64076"/>
    </ligand>
</feature>
<evidence type="ECO:0000256" key="12">
    <source>
        <dbReference type="ARBA" id="ARBA00023239"/>
    </source>
</evidence>
<evidence type="ECO:0000256" key="14">
    <source>
        <dbReference type="ARBA" id="ARBA00025153"/>
    </source>
</evidence>
<keyword evidence="24" id="KW-1185">Reference proteome</keyword>
<keyword evidence="9 18" id="KW-0630">Potassium</keyword>
<comment type="similarity">
    <text evidence="18">Belongs to the NnrE/AIBP family.</text>
</comment>
<dbReference type="SUPFAM" id="SSF53613">
    <property type="entry name" value="Ribokinase-like"/>
    <property type="match status" value="1"/>
</dbReference>
<dbReference type="EMBL" id="SPUH01000001">
    <property type="protein sequence ID" value="TKS55312.1"/>
    <property type="molecule type" value="Genomic_DNA"/>
</dbReference>